<dbReference type="AlphaFoldDB" id="A0A934PAR4"/>
<dbReference type="Pfam" id="PF02384">
    <property type="entry name" value="N6_Mtase"/>
    <property type="match status" value="1"/>
</dbReference>
<dbReference type="PANTHER" id="PTHR41313:SF1">
    <property type="entry name" value="DNA METHYLASE ADENINE-SPECIFIC DOMAIN-CONTAINING PROTEIN"/>
    <property type="match status" value="1"/>
</dbReference>
<feature type="domain" description="DNA methylase adenine-specific" evidence="1">
    <location>
        <begin position="69"/>
        <end position="299"/>
    </location>
</feature>
<dbReference type="Proteomes" id="UP000644875">
    <property type="component" value="Unassembled WGS sequence"/>
</dbReference>
<keyword evidence="2" id="KW-0489">Methyltransferase</keyword>
<dbReference type="GO" id="GO:0032259">
    <property type="term" value="P:methylation"/>
    <property type="evidence" value="ECO:0007669"/>
    <property type="project" value="UniProtKB-KW"/>
</dbReference>
<evidence type="ECO:0000259" key="1">
    <source>
        <dbReference type="Pfam" id="PF02384"/>
    </source>
</evidence>
<protein>
    <submittedName>
        <fullName evidence="2">Class I SAM-dependent methyltransferase</fullName>
    </submittedName>
</protein>
<dbReference type="InterPro" id="IPR052933">
    <property type="entry name" value="DNA_Protect_Modify"/>
</dbReference>
<sequence>MNFETIEQAFHLIWENTQVLSNQLKTSLYDALIEQNGYYIEGKEETPAIKENNSKLHHLSLSKEEWRKTFEYLFIKINQYEKLQTNHQFTPDAIGFLILFLMETLTADKPLTVIEMGSGTGNLAQTIVTNSEKELTYLGIELDDLLIDLAASISEIIDSSVSFFQADAVRPHILKESDVIISDLPVGYYPNDAIASRYQVAAKEGHTYAHHLMMEQAVKYLKEDGVAIFLAPVNLLTSEQSDSLKHWLVDAVDLLGVITLPENLFGSKANAKSLFLMKKNSHQSIETFVYPISDLQNKENLVDFMENFKKWVKDHYN</sequence>
<gene>
    <name evidence="2" type="ORF">JHK64_06080</name>
</gene>
<comment type="caution">
    <text evidence="2">The sequence shown here is derived from an EMBL/GenBank/DDBJ whole genome shotgun (WGS) entry which is preliminary data.</text>
</comment>
<dbReference type="Gene3D" id="3.40.50.150">
    <property type="entry name" value="Vaccinia Virus protein VP39"/>
    <property type="match status" value="1"/>
</dbReference>
<dbReference type="EMBL" id="JAENBP010000007">
    <property type="protein sequence ID" value="MBJ8350199.1"/>
    <property type="molecule type" value="Genomic_DNA"/>
</dbReference>
<proteinExistence type="predicted"/>
<dbReference type="InterPro" id="IPR029063">
    <property type="entry name" value="SAM-dependent_MTases_sf"/>
</dbReference>
<evidence type="ECO:0000313" key="3">
    <source>
        <dbReference type="Proteomes" id="UP000644875"/>
    </source>
</evidence>
<dbReference type="GO" id="GO:0008170">
    <property type="term" value="F:N-methyltransferase activity"/>
    <property type="evidence" value="ECO:0007669"/>
    <property type="project" value="InterPro"/>
</dbReference>
<keyword evidence="3" id="KW-1185">Reference proteome</keyword>
<dbReference type="GO" id="GO:0003677">
    <property type="term" value="F:DNA binding"/>
    <property type="evidence" value="ECO:0007669"/>
    <property type="project" value="InterPro"/>
</dbReference>
<dbReference type="InterPro" id="IPR003356">
    <property type="entry name" value="DNA_methylase_A-5"/>
</dbReference>
<dbReference type="SUPFAM" id="SSF53335">
    <property type="entry name" value="S-adenosyl-L-methionine-dependent methyltransferases"/>
    <property type="match status" value="1"/>
</dbReference>
<accession>A0A934PAR4</accession>
<organism evidence="2 3">
    <name type="scientific">Streptococcus zalophi</name>
    <dbReference type="NCBI Taxonomy" id="640031"/>
    <lineage>
        <taxon>Bacteria</taxon>
        <taxon>Bacillati</taxon>
        <taxon>Bacillota</taxon>
        <taxon>Bacilli</taxon>
        <taxon>Lactobacillales</taxon>
        <taxon>Streptococcaceae</taxon>
        <taxon>Streptococcus</taxon>
    </lineage>
</organism>
<dbReference type="Gene3D" id="1.10.150.470">
    <property type="match status" value="1"/>
</dbReference>
<evidence type="ECO:0000313" key="2">
    <source>
        <dbReference type="EMBL" id="MBJ8350199.1"/>
    </source>
</evidence>
<name>A0A934PAR4_9STRE</name>
<reference evidence="2 3" key="1">
    <citation type="journal article" date="2021" name="Int. J. Syst. Evol. Microbiol.">
        <title>Streptococcus vicugnae sp. nov., isolated from faeces of alpacas (Vicugna pacos) and cattle (Bos taurus), Streptococcus zalophi sp. nov., and Streptococcus pacificus sp. nov., isolated from respiratory tract of California sea lions (Zalophus californianus).</title>
        <authorList>
            <person name="Volokhov D.V."/>
            <person name="Zagorodnyaya T.A."/>
            <person name="Shen Z."/>
            <person name="Blom J."/>
            <person name="Furtak V.A."/>
            <person name="Eisenberg T."/>
            <person name="Fan P."/>
            <person name="Jeong K.C."/>
            <person name="Gao Y."/>
            <person name="Zhang S."/>
            <person name="Amselle M."/>
        </authorList>
    </citation>
    <scope>NUCLEOTIDE SEQUENCE [LARGE SCALE GENOMIC DNA]</scope>
    <source>
        <strain evidence="3">CSL7508-lung</strain>
    </source>
</reference>
<keyword evidence="2" id="KW-0808">Transferase</keyword>
<dbReference type="RefSeq" id="WP_199568115.1">
    <property type="nucleotide sequence ID" value="NZ_JAENBP010000007.1"/>
</dbReference>
<dbReference type="PANTHER" id="PTHR41313">
    <property type="entry name" value="ADENINE-SPECIFIC METHYLTRANSFERASE"/>
    <property type="match status" value="1"/>
</dbReference>
<dbReference type="CDD" id="cd02440">
    <property type="entry name" value="AdoMet_MTases"/>
    <property type="match status" value="1"/>
</dbReference>